<proteinExistence type="predicted"/>
<evidence type="ECO:0000313" key="2">
    <source>
        <dbReference type="EMBL" id="KUN95662.1"/>
    </source>
</evidence>
<dbReference type="Proteomes" id="UP000053429">
    <property type="component" value="Unassembled WGS sequence"/>
</dbReference>
<reference evidence="2 3" key="1">
    <citation type="submission" date="2015-10" db="EMBL/GenBank/DDBJ databases">
        <title>Draft genome sequence of Streptomyces caeruleatus NRRL B-24802, type strain for the species Streptomyces caeruleatus.</title>
        <authorList>
            <person name="Ruckert C."/>
            <person name="Winkler A."/>
            <person name="Kalinowski J."/>
            <person name="Kampfer P."/>
            <person name="Glaeser S."/>
        </authorList>
    </citation>
    <scope>NUCLEOTIDE SEQUENCE [LARGE SCALE GENOMIC DNA]</scope>
    <source>
        <strain evidence="2 3">NRRL B-24802</strain>
    </source>
</reference>
<sequence>MTARTTVERITDHPDAQDITLQGVLEAIADPVRRSIVRQIANAPGDMACGTFDISVTRSTGTHHFRVLRQSGIIRQYYAGTSKMNMLRRDDLDRAFPGLLDAIVEASDREAVRAAGARR</sequence>
<dbReference type="InterPro" id="IPR036390">
    <property type="entry name" value="WH_DNA-bd_sf"/>
</dbReference>
<dbReference type="SMART" id="SM00418">
    <property type="entry name" value="HTH_ARSR"/>
    <property type="match status" value="1"/>
</dbReference>
<dbReference type="Gene3D" id="1.10.10.10">
    <property type="entry name" value="Winged helix-like DNA-binding domain superfamily/Winged helix DNA-binding domain"/>
    <property type="match status" value="1"/>
</dbReference>
<dbReference type="SUPFAM" id="SSF46785">
    <property type="entry name" value="Winged helix' DNA-binding domain"/>
    <property type="match status" value="1"/>
</dbReference>
<dbReference type="OrthoDB" id="4471357at2"/>
<accession>A0A101TNM5</accession>
<dbReference type="EMBL" id="LMWY01000046">
    <property type="protein sequence ID" value="KUN95662.1"/>
    <property type="molecule type" value="Genomic_DNA"/>
</dbReference>
<dbReference type="GO" id="GO:0003700">
    <property type="term" value="F:DNA-binding transcription factor activity"/>
    <property type="evidence" value="ECO:0007669"/>
    <property type="project" value="InterPro"/>
</dbReference>
<evidence type="ECO:0000313" key="3">
    <source>
        <dbReference type="Proteomes" id="UP000053429"/>
    </source>
</evidence>
<dbReference type="CDD" id="cd00090">
    <property type="entry name" value="HTH_ARSR"/>
    <property type="match status" value="1"/>
</dbReference>
<dbReference type="InterPro" id="IPR036388">
    <property type="entry name" value="WH-like_DNA-bd_sf"/>
</dbReference>
<dbReference type="InterPro" id="IPR011991">
    <property type="entry name" value="ArsR-like_HTH"/>
</dbReference>
<comment type="caution">
    <text evidence="2">The sequence shown here is derived from an EMBL/GenBank/DDBJ whole genome shotgun (WGS) entry which is preliminary data.</text>
</comment>
<protein>
    <submittedName>
        <fullName evidence="2">ArsR family transcriptional regulator</fullName>
    </submittedName>
</protein>
<name>A0A101TNM5_9ACTN</name>
<feature type="domain" description="HTH arsR-type" evidence="1">
    <location>
        <begin position="23"/>
        <end position="101"/>
    </location>
</feature>
<dbReference type="InterPro" id="IPR001845">
    <property type="entry name" value="HTH_ArsR_DNA-bd_dom"/>
</dbReference>
<keyword evidence="3" id="KW-1185">Reference proteome</keyword>
<evidence type="ECO:0000259" key="1">
    <source>
        <dbReference type="SMART" id="SM00418"/>
    </source>
</evidence>
<dbReference type="AlphaFoldDB" id="A0A101TNM5"/>
<organism evidence="2 3">
    <name type="scientific">Streptomyces caeruleatus</name>
    <dbReference type="NCBI Taxonomy" id="661399"/>
    <lineage>
        <taxon>Bacteria</taxon>
        <taxon>Bacillati</taxon>
        <taxon>Actinomycetota</taxon>
        <taxon>Actinomycetes</taxon>
        <taxon>Kitasatosporales</taxon>
        <taxon>Streptomycetaceae</taxon>
        <taxon>Streptomyces</taxon>
    </lineage>
</organism>
<gene>
    <name evidence="2" type="ORF">AQJ67_34425</name>
</gene>
<dbReference type="RefSeq" id="WP_062723279.1">
    <property type="nucleotide sequence ID" value="NZ_KQ948937.1"/>
</dbReference>